<name>A0A327YYQ0_9ACTN</name>
<feature type="transmembrane region" description="Helical" evidence="1">
    <location>
        <begin position="530"/>
        <end position="551"/>
    </location>
</feature>
<gene>
    <name evidence="2" type="ORF">B0I29_12969</name>
</gene>
<feature type="transmembrane region" description="Helical" evidence="1">
    <location>
        <begin position="33"/>
        <end position="51"/>
    </location>
</feature>
<proteinExistence type="predicted"/>
<dbReference type="AlphaFoldDB" id="A0A327YYQ0"/>
<feature type="transmembrane region" description="Helical" evidence="1">
    <location>
        <begin position="571"/>
        <end position="592"/>
    </location>
</feature>
<protein>
    <submittedName>
        <fullName evidence="2">Uncharacterized protein</fullName>
    </submittedName>
</protein>
<evidence type="ECO:0000256" key="1">
    <source>
        <dbReference type="SAM" id="Phobius"/>
    </source>
</evidence>
<dbReference type="Proteomes" id="UP000249341">
    <property type="component" value="Unassembled WGS sequence"/>
</dbReference>
<sequence>MCPLDSREPRLAECEGRVALCDLDGVDLEKKRFSIVTAILVLLAFSLAIFAGSTGLFRHFFTSNGVVYEGLAKGACAVFALAIGAIVFRRLQKNLEGNPRSGPPAVMQPSVALLQEFQEQVSKHLEERFNKEAVVTFVAMITSPARHRVRVVESITLEERVAKQEVTVELRLPVVTDEKGGPRYVPLFSPPKGQLVDNLKITDAGSKPLPDLSFEESTQLVAAGLRLLLIQAMNKPSRSTSSSTPPKLSDKLRALELVLLEQLTRRGTVNPTEVQKITNDALTACRSLLNDDQELRRYVEALSLAYPIVAVVPRASESSDRVMLRYERTLIPAALNKRELGLLRVILGLRPNKIVAPADLALTAGSFHMYVVGPPTMYVLEQKFRCRHCEERVSRQWEVREPTDENPCWHKMGTASTVAQSNEDRQYRVSARRGQSFVHLYTRGFGNLTKSQFRDLEFAAELKETPPGSRASAVVTAIVATFLIAIMGRLVSSGSPSMGSLPGLVLALPAAAATWFGFSVDSKSLVGSSMLSRISQIVTAVISALAIAVYFTSHHGHLWGNVSIVGITEPVWAYLFLASAFNLAYTAYRFALKVRIYHGLLRKEDGLGLKAR</sequence>
<evidence type="ECO:0000313" key="3">
    <source>
        <dbReference type="Proteomes" id="UP000249341"/>
    </source>
</evidence>
<organism evidence="2 3">
    <name type="scientific">Actinoplanes lutulentus</name>
    <dbReference type="NCBI Taxonomy" id="1287878"/>
    <lineage>
        <taxon>Bacteria</taxon>
        <taxon>Bacillati</taxon>
        <taxon>Actinomycetota</taxon>
        <taxon>Actinomycetes</taxon>
        <taxon>Micromonosporales</taxon>
        <taxon>Micromonosporaceae</taxon>
        <taxon>Actinoplanes</taxon>
    </lineage>
</organism>
<keyword evidence="3" id="KW-1185">Reference proteome</keyword>
<comment type="caution">
    <text evidence="2">The sequence shown here is derived from an EMBL/GenBank/DDBJ whole genome shotgun (WGS) entry which is preliminary data.</text>
</comment>
<dbReference type="EMBL" id="QLMJ01000029">
    <property type="protein sequence ID" value="RAK26033.1"/>
    <property type="molecule type" value="Genomic_DNA"/>
</dbReference>
<feature type="transmembrane region" description="Helical" evidence="1">
    <location>
        <begin position="71"/>
        <end position="91"/>
    </location>
</feature>
<keyword evidence="1" id="KW-0812">Transmembrane</keyword>
<keyword evidence="1" id="KW-1133">Transmembrane helix</keyword>
<reference evidence="2 3" key="1">
    <citation type="submission" date="2018-06" db="EMBL/GenBank/DDBJ databases">
        <title>Genomic Encyclopedia of Type Strains, Phase III (KMG-III): the genomes of soil and plant-associated and newly described type strains.</title>
        <authorList>
            <person name="Whitman W."/>
        </authorList>
    </citation>
    <scope>NUCLEOTIDE SEQUENCE [LARGE SCALE GENOMIC DNA]</scope>
    <source>
        <strain evidence="2 3">CGMCC 4.7090</strain>
    </source>
</reference>
<keyword evidence="1" id="KW-0472">Membrane</keyword>
<evidence type="ECO:0000313" key="2">
    <source>
        <dbReference type="EMBL" id="RAK26033.1"/>
    </source>
</evidence>
<accession>A0A327YYQ0</accession>
<feature type="transmembrane region" description="Helical" evidence="1">
    <location>
        <begin position="497"/>
        <end position="518"/>
    </location>
</feature>
<feature type="transmembrane region" description="Helical" evidence="1">
    <location>
        <begin position="471"/>
        <end position="491"/>
    </location>
</feature>